<dbReference type="AlphaFoldDB" id="A0A0A9BE76"/>
<dbReference type="EMBL" id="GBRH01237422">
    <property type="protein sequence ID" value="JAD60473.1"/>
    <property type="molecule type" value="Transcribed_RNA"/>
</dbReference>
<sequence>MQHNTYAYTHHQTNHPTRIPILCC</sequence>
<reference evidence="1" key="2">
    <citation type="journal article" date="2015" name="Data Brief">
        <title>Shoot transcriptome of the giant reed, Arundo donax.</title>
        <authorList>
            <person name="Barrero R.A."/>
            <person name="Guerrero F.D."/>
            <person name="Moolhuijzen P."/>
            <person name="Goolsby J.A."/>
            <person name="Tidwell J."/>
            <person name="Bellgard S.E."/>
            <person name="Bellgard M.I."/>
        </authorList>
    </citation>
    <scope>NUCLEOTIDE SEQUENCE</scope>
    <source>
        <tissue evidence="1">Shoot tissue taken approximately 20 cm above the soil surface</tissue>
    </source>
</reference>
<accession>A0A0A9BE76</accession>
<proteinExistence type="predicted"/>
<evidence type="ECO:0000313" key="1">
    <source>
        <dbReference type="EMBL" id="JAD60473.1"/>
    </source>
</evidence>
<reference evidence="1" key="1">
    <citation type="submission" date="2014-09" db="EMBL/GenBank/DDBJ databases">
        <authorList>
            <person name="Magalhaes I.L.F."/>
            <person name="Oliveira U."/>
            <person name="Santos F.R."/>
            <person name="Vidigal T.H.D.A."/>
            <person name="Brescovit A.D."/>
            <person name="Santos A.J."/>
        </authorList>
    </citation>
    <scope>NUCLEOTIDE SEQUENCE</scope>
    <source>
        <tissue evidence="1">Shoot tissue taken approximately 20 cm above the soil surface</tissue>
    </source>
</reference>
<protein>
    <submittedName>
        <fullName evidence="1">Uncharacterized protein</fullName>
    </submittedName>
</protein>
<name>A0A0A9BE76_ARUDO</name>
<organism evidence="1">
    <name type="scientific">Arundo donax</name>
    <name type="common">Giant reed</name>
    <name type="synonym">Donax arundinaceus</name>
    <dbReference type="NCBI Taxonomy" id="35708"/>
    <lineage>
        <taxon>Eukaryota</taxon>
        <taxon>Viridiplantae</taxon>
        <taxon>Streptophyta</taxon>
        <taxon>Embryophyta</taxon>
        <taxon>Tracheophyta</taxon>
        <taxon>Spermatophyta</taxon>
        <taxon>Magnoliopsida</taxon>
        <taxon>Liliopsida</taxon>
        <taxon>Poales</taxon>
        <taxon>Poaceae</taxon>
        <taxon>PACMAD clade</taxon>
        <taxon>Arundinoideae</taxon>
        <taxon>Arundineae</taxon>
        <taxon>Arundo</taxon>
    </lineage>
</organism>